<comment type="caution">
    <text evidence="2">The sequence shown here is derived from an EMBL/GenBank/DDBJ whole genome shotgun (WGS) entry which is preliminary data.</text>
</comment>
<evidence type="ECO:0000256" key="1">
    <source>
        <dbReference type="SAM" id="Phobius"/>
    </source>
</evidence>
<keyword evidence="1" id="KW-1133">Transmembrane helix</keyword>
<evidence type="ECO:0000313" key="2">
    <source>
        <dbReference type="EMBL" id="OGY25969.1"/>
    </source>
</evidence>
<sequence length="110" mass="12694">MVKLSWKEILLIFVLSIFATGLSLIYGRMGGCPKINCLPGEICPLIMCVARFVRGWPLPIYQQGWNLNEPIWFGFYSPIPIIIDLLFYFFLILIVLAIIKFVCKIAKRRP</sequence>
<dbReference type="Proteomes" id="UP000177588">
    <property type="component" value="Unassembled WGS sequence"/>
</dbReference>
<keyword evidence="1" id="KW-0472">Membrane</keyword>
<name>A0A1G1WE49_9BACT</name>
<protein>
    <submittedName>
        <fullName evidence="2">Uncharacterized protein</fullName>
    </submittedName>
</protein>
<proteinExistence type="predicted"/>
<gene>
    <name evidence="2" type="ORF">A2Z24_02520</name>
</gene>
<keyword evidence="1" id="KW-0812">Transmembrane</keyword>
<dbReference type="EMBL" id="MHCT01000017">
    <property type="protein sequence ID" value="OGY25969.1"/>
    <property type="molecule type" value="Genomic_DNA"/>
</dbReference>
<reference evidence="2 3" key="1">
    <citation type="journal article" date="2016" name="Nat. Commun.">
        <title>Thousands of microbial genomes shed light on interconnected biogeochemical processes in an aquifer system.</title>
        <authorList>
            <person name="Anantharaman K."/>
            <person name="Brown C.T."/>
            <person name="Hug L.A."/>
            <person name="Sharon I."/>
            <person name="Castelle C.J."/>
            <person name="Probst A.J."/>
            <person name="Thomas B.C."/>
            <person name="Singh A."/>
            <person name="Wilkins M.J."/>
            <person name="Karaoz U."/>
            <person name="Brodie E.L."/>
            <person name="Williams K.H."/>
            <person name="Hubbard S.S."/>
            <person name="Banfield J.F."/>
        </authorList>
    </citation>
    <scope>NUCLEOTIDE SEQUENCE [LARGE SCALE GENOMIC DNA]</scope>
</reference>
<accession>A0A1G1WE49</accession>
<dbReference type="AlphaFoldDB" id="A0A1G1WE49"/>
<feature type="transmembrane region" description="Helical" evidence="1">
    <location>
        <begin position="9"/>
        <end position="26"/>
    </location>
</feature>
<feature type="transmembrane region" description="Helical" evidence="1">
    <location>
        <begin position="75"/>
        <end position="99"/>
    </location>
</feature>
<evidence type="ECO:0000313" key="3">
    <source>
        <dbReference type="Proteomes" id="UP000177588"/>
    </source>
</evidence>
<dbReference type="STRING" id="1802597.A2Z24_02520"/>
<organism evidence="2 3">
    <name type="scientific">Candidatus Woykebacteria bacterium RBG_16_44_10</name>
    <dbReference type="NCBI Taxonomy" id="1802597"/>
    <lineage>
        <taxon>Bacteria</taxon>
        <taxon>Candidatus Woykeibacteriota</taxon>
    </lineage>
</organism>